<feature type="transmembrane region" description="Helical" evidence="2">
    <location>
        <begin position="129"/>
        <end position="151"/>
    </location>
</feature>
<sequence length="349" mass="39618">MFFNPSYINFPYPVLYKPFSGWTLVTMILDLLIVAGWAIQGTIMIVRFPVNYPNFKRLSIFVSLGHAFLSFLFALIPWGRSPAITVVFGMEILQILRYLSQTIMILWLINHAIIKSIQKQSSRQIARIVFITIYLIVFIFALVMSIVWSTLVNDTSPQVATRIILQTINLLLILSITIFDVIIIVRLFKIHKGLSIDKDKNAAKRYLVFLCILAVINSFETVIKILSVATVKVFDAPMVTNFDDCGLHLSNCNSFLALQFVANLVFHIIPTFCMMAIMIFPTESTNILFSFLSSNLVETNASKSPTPTPQPPQQTAARIEEYDETMDEYSHQAPPSYSDAQVKVEKERL</sequence>
<feature type="transmembrane region" description="Helical" evidence="2">
    <location>
        <begin position="206"/>
        <end position="234"/>
    </location>
</feature>
<proteinExistence type="predicted"/>
<keyword evidence="4" id="KW-1185">Reference proteome</keyword>
<keyword evidence="2" id="KW-0472">Membrane</keyword>
<protein>
    <recommendedName>
        <fullName evidence="5">Transmembrane protein</fullName>
    </recommendedName>
</protein>
<gene>
    <name evidence="3" type="ORF">BLNAU_4234</name>
</gene>
<feature type="transmembrane region" description="Helical" evidence="2">
    <location>
        <begin position="254"/>
        <end position="280"/>
    </location>
</feature>
<evidence type="ECO:0000313" key="4">
    <source>
        <dbReference type="Proteomes" id="UP001281761"/>
    </source>
</evidence>
<feature type="transmembrane region" description="Helical" evidence="2">
    <location>
        <begin position="20"/>
        <end position="46"/>
    </location>
</feature>
<dbReference type="Proteomes" id="UP001281761">
    <property type="component" value="Unassembled WGS sequence"/>
</dbReference>
<keyword evidence="2" id="KW-0812">Transmembrane</keyword>
<evidence type="ECO:0000256" key="2">
    <source>
        <dbReference type="SAM" id="Phobius"/>
    </source>
</evidence>
<reference evidence="3 4" key="1">
    <citation type="journal article" date="2022" name="bioRxiv">
        <title>Genomics of Preaxostyla Flagellates Illuminates Evolutionary Transitions and the Path Towards Mitochondrial Loss.</title>
        <authorList>
            <person name="Novak L.V.F."/>
            <person name="Treitli S.C."/>
            <person name="Pyrih J."/>
            <person name="Halakuc P."/>
            <person name="Pipaliya S.V."/>
            <person name="Vacek V."/>
            <person name="Brzon O."/>
            <person name="Soukal P."/>
            <person name="Eme L."/>
            <person name="Dacks J.B."/>
            <person name="Karnkowska A."/>
            <person name="Elias M."/>
            <person name="Hampl V."/>
        </authorList>
    </citation>
    <scope>NUCLEOTIDE SEQUENCE [LARGE SCALE GENOMIC DNA]</scope>
    <source>
        <strain evidence="3">NAU3</strain>
        <tissue evidence="3">Gut</tissue>
    </source>
</reference>
<feature type="transmembrane region" description="Helical" evidence="2">
    <location>
        <begin position="58"/>
        <end position="78"/>
    </location>
</feature>
<feature type="transmembrane region" description="Helical" evidence="2">
    <location>
        <begin position="163"/>
        <end position="185"/>
    </location>
</feature>
<dbReference type="EMBL" id="JARBJD010000020">
    <property type="protein sequence ID" value="KAK2960837.1"/>
    <property type="molecule type" value="Genomic_DNA"/>
</dbReference>
<organism evidence="3 4">
    <name type="scientific">Blattamonas nauphoetae</name>
    <dbReference type="NCBI Taxonomy" id="2049346"/>
    <lineage>
        <taxon>Eukaryota</taxon>
        <taxon>Metamonada</taxon>
        <taxon>Preaxostyla</taxon>
        <taxon>Oxymonadida</taxon>
        <taxon>Blattamonas</taxon>
    </lineage>
</organism>
<evidence type="ECO:0000256" key="1">
    <source>
        <dbReference type="SAM" id="MobiDB-lite"/>
    </source>
</evidence>
<name>A0ABQ9YAN7_9EUKA</name>
<keyword evidence="2" id="KW-1133">Transmembrane helix</keyword>
<evidence type="ECO:0008006" key="5">
    <source>
        <dbReference type="Google" id="ProtNLM"/>
    </source>
</evidence>
<feature type="transmembrane region" description="Helical" evidence="2">
    <location>
        <begin position="98"/>
        <end position="117"/>
    </location>
</feature>
<comment type="caution">
    <text evidence="3">The sequence shown here is derived from an EMBL/GenBank/DDBJ whole genome shotgun (WGS) entry which is preliminary data.</text>
</comment>
<accession>A0ABQ9YAN7</accession>
<evidence type="ECO:0000313" key="3">
    <source>
        <dbReference type="EMBL" id="KAK2960837.1"/>
    </source>
</evidence>
<feature type="region of interest" description="Disordered" evidence="1">
    <location>
        <begin position="300"/>
        <end position="349"/>
    </location>
</feature>